<dbReference type="SUPFAM" id="SSF47413">
    <property type="entry name" value="lambda repressor-like DNA-binding domains"/>
    <property type="match status" value="1"/>
</dbReference>
<dbReference type="AlphaFoldDB" id="A0A1G8DW31"/>
<dbReference type="CDD" id="cd00093">
    <property type="entry name" value="HTH_XRE"/>
    <property type="match status" value="1"/>
</dbReference>
<dbReference type="InterPro" id="IPR010982">
    <property type="entry name" value="Lambda_DNA-bd_dom_sf"/>
</dbReference>
<protein>
    <submittedName>
        <fullName evidence="2">Helix-turn-helix domain-containing protein</fullName>
    </submittedName>
</protein>
<dbReference type="Proteomes" id="UP000198923">
    <property type="component" value="Unassembled WGS sequence"/>
</dbReference>
<keyword evidence="3" id="KW-1185">Reference proteome</keyword>
<accession>A0A1G8DW31</accession>
<dbReference type="PROSITE" id="PS50943">
    <property type="entry name" value="HTH_CROC1"/>
    <property type="match status" value="1"/>
</dbReference>
<feature type="domain" description="HTH cro/C1-type" evidence="1">
    <location>
        <begin position="21"/>
        <end position="75"/>
    </location>
</feature>
<gene>
    <name evidence="2" type="ORF">SAMN05421505_11919</name>
</gene>
<dbReference type="STRING" id="504805.SAMN05421505_11919"/>
<evidence type="ECO:0000313" key="2">
    <source>
        <dbReference type="EMBL" id="SDH61815.1"/>
    </source>
</evidence>
<dbReference type="EMBL" id="FNCN01000019">
    <property type="protein sequence ID" value="SDH61815.1"/>
    <property type="molecule type" value="Genomic_DNA"/>
</dbReference>
<dbReference type="Pfam" id="PF13560">
    <property type="entry name" value="HTH_31"/>
    <property type="match status" value="1"/>
</dbReference>
<dbReference type="OrthoDB" id="4966777at2"/>
<dbReference type="Gene3D" id="1.10.260.40">
    <property type="entry name" value="lambda repressor-like DNA-binding domains"/>
    <property type="match status" value="1"/>
</dbReference>
<dbReference type="GO" id="GO:0003677">
    <property type="term" value="F:DNA binding"/>
    <property type="evidence" value="ECO:0007669"/>
    <property type="project" value="InterPro"/>
</dbReference>
<dbReference type="Pfam" id="PF19054">
    <property type="entry name" value="DUF5753"/>
    <property type="match status" value="1"/>
</dbReference>
<dbReference type="RefSeq" id="WP_093171919.1">
    <property type="nucleotide sequence ID" value="NZ_FNCN01000019.1"/>
</dbReference>
<name>A0A1G8DW31_9ACTN</name>
<proteinExistence type="predicted"/>
<evidence type="ECO:0000313" key="3">
    <source>
        <dbReference type="Proteomes" id="UP000198923"/>
    </source>
</evidence>
<reference evidence="2 3" key="1">
    <citation type="submission" date="2016-10" db="EMBL/GenBank/DDBJ databases">
        <authorList>
            <person name="de Groot N.N."/>
        </authorList>
    </citation>
    <scope>NUCLEOTIDE SEQUENCE [LARGE SCALE GENOMIC DNA]</scope>
    <source>
        <strain evidence="2 3">CPCC 201354</strain>
    </source>
</reference>
<organism evidence="2 3">
    <name type="scientific">Sinosporangium album</name>
    <dbReference type="NCBI Taxonomy" id="504805"/>
    <lineage>
        <taxon>Bacteria</taxon>
        <taxon>Bacillati</taxon>
        <taxon>Actinomycetota</taxon>
        <taxon>Actinomycetes</taxon>
        <taxon>Streptosporangiales</taxon>
        <taxon>Streptosporangiaceae</taxon>
        <taxon>Sinosporangium</taxon>
    </lineage>
</organism>
<sequence>MPPTSASSGAQEARQHLADQLREIRKAAGLNGTELARLAGWPGVAKVSRVENGKRPISAEDLRTWCRVCQVPAERTEELLAERNAVAGMWVSYNRLHRSGLKQAQTAVRPVYERAIMVRSYQTKIVPGLLQTPGTTTAQLDAVRRTLRLTVNDVAEAVAERMERQKVLWSGRCRFLFVIEEAVLRYRTCDAATHAVQLQHLLTVMSLPAVSLGIIPTDAPRLKVWPEESFVMFDDELVAVELVSGVLNITQPREIALYRKSFTVLSGLAVHGDKARALIRSALEALERE</sequence>
<evidence type="ECO:0000259" key="1">
    <source>
        <dbReference type="PROSITE" id="PS50943"/>
    </source>
</evidence>
<dbReference type="SMART" id="SM00530">
    <property type="entry name" value="HTH_XRE"/>
    <property type="match status" value="1"/>
</dbReference>
<dbReference type="InterPro" id="IPR043917">
    <property type="entry name" value="DUF5753"/>
</dbReference>
<dbReference type="InterPro" id="IPR001387">
    <property type="entry name" value="Cro/C1-type_HTH"/>
</dbReference>